<evidence type="ECO:0008006" key="4">
    <source>
        <dbReference type="Google" id="ProtNLM"/>
    </source>
</evidence>
<evidence type="ECO:0000313" key="3">
    <source>
        <dbReference type="Proteomes" id="UP001187192"/>
    </source>
</evidence>
<reference evidence="2" key="1">
    <citation type="submission" date="2023-07" db="EMBL/GenBank/DDBJ databases">
        <title>draft genome sequence of fig (Ficus carica).</title>
        <authorList>
            <person name="Takahashi T."/>
            <person name="Nishimura K."/>
        </authorList>
    </citation>
    <scope>NUCLEOTIDE SEQUENCE</scope>
</reference>
<dbReference type="PANTHER" id="PTHR35722:SF1">
    <property type="entry name" value="MAL D 1-ASSOCIATED PROTEIN"/>
    <property type="match status" value="1"/>
</dbReference>
<organism evidence="2 3">
    <name type="scientific">Ficus carica</name>
    <name type="common">Common fig</name>
    <dbReference type="NCBI Taxonomy" id="3494"/>
    <lineage>
        <taxon>Eukaryota</taxon>
        <taxon>Viridiplantae</taxon>
        <taxon>Streptophyta</taxon>
        <taxon>Embryophyta</taxon>
        <taxon>Tracheophyta</taxon>
        <taxon>Spermatophyta</taxon>
        <taxon>Magnoliopsida</taxon>
        <taxon>eudicotyledons</taxon>
        <taxon>Gunneridae</taxon>
        <taxon>Pentapetalae</taxon>
        <taxon>rosids</taxon>
        <taxon>fabids</taxon>
        <taxon>Rosales</taxon>
        <taxon>Moraceae</taxon>
        <taxon>Ficeae</taxon>
        <taxon>Ficus</taxon>
    </lineage>
</organism>
<protein>
    <recommendedName>
        <fullName evidence="4">Mal d 1-associated protein</fullName>
    </recommendedName>
</protein>
<comment type="caution">
    <text evidence="2">The sequence shown here is derived from an EMBL/GenBank/DDBJ whole genome shotgun (WGS) entry which is preliminary data.</text>
</comment>
<dbReference type="EMBL" id="BTGU01000009">
    <property type="protein sequence ID" value="GMN39602.1"/>
    <property type="molecule type" value="Genomic_DNA"/>
</dbReference>
<name>A0AA87ZSY0_FICCA</name>
<feature type="region of interest" description="Disordered" evidence="1">
    <location>
        <begin position="176"/>
        <end position="228"/>
    </location>
</feature>
<feature type="region of interest" description="Disordered" evidence="1">
    <location>
        <begin position="26"/>
        <end position="45"/>
    </location>
</feature>
<keyword evidence="3" id="KW-1185">Reference proteome</keyword>
<dbReference type="InterPro" id="IPR053346">
    <property type="entry name" value="Fra_a_1-associated"/>
</dbReference>
<evidence type="ECO:0000256" key="1">
    <source>
        <dbReference type="SAM" id="MobiDB-lite"/>
    </source>
</evidence>
<dbReference type="Proteomes" id="UP001187192">
    <property type="component" value="Unassembled WGS sequence"/>
</dbReference>
<dbReference type="AlphaFoldDB" id="A0AA87ZSY0"/>
<accession>A0AA87ZSY0</accession>
<feature type="compositionally biased region" description="Basic and acidic residues" evidence="1">
    <location>
        <begin position="204"/>
        <end position="214"/>
    </location>
</feature>
<gene>
    <name evidence="2" type="ORF">TIFTF001_008826</name>
</gene>
<sequence length="228" mass="25376">MKVQRVPIKTCGYLLGDDDDSECWPDGEFRELGNPNPRSDGDRCSTRKVVKSQCKTEEIEPGRFIRKCERTEEILRDCVGRPVEVVQSNKEYTEDDVTDQVLKGFFPAGSSERGPLDFPGLRSDIDSIERSFNFPGLSGDIDAIERSFFGGLSRFFEAAEEMKNDFFKGLGEPRIFDGDSSSSSSSSSRSRGVPIESDPQQEAYCKRNKPDSKSDSGLVDLSGLARDV</sequence>
<evidence type="ECO:0000313" key="2">
    <source>
        <dbReference type="EMBL" id="GMN39602.1"/>
    </source>
</evidence>
<proteinExistence type="predicted"/>
<dbReference type="PANTHER" id="PTHR35722">
    <property type="entry name" value="MAL D 1-ASSOCIATED PROTEIN"/>
    <property type="match status" value="1"/>
</dbReference>
<feature type="compositionally biased region" description="Low complexity" evidence="1">
    <location>
        <begin position="180"/>
        <end position="191"/>
    </location>
</feature>